<dbReference type="PANTHER" id="PTHR35372">
    <property type="entry name" value="ATP BINDING PROTEIN-RELATED"/>
    <property type="match status" value="1"/>
</dbReference>
<dbReference type="Proteomes" id="UP000248689">
    <property type="component" value="Unassembled WGS sequence"/>
</dbReference>
<gene>
    <name evidence="6" type="ORF">C5N92_01870</name>
</gene>
<evidence type="ECO:0000256" key="3">
    <source>
        <dbReference type="ARBA" id="ARBA00022806"/>
    </source>
</evidence>
<dbReference type="InterPro" id="IPR027417">
    <property type="entry name" value="P-loop_NTPase"/>
</dbReference>
<evidence type="ECO:0000256" key="2">
    <source>
        <dbReference type="ARBA" id="ARBA00022801"/>
    </source>
</evidence>
<dbReference type="Pfam" id="PF03288">
    <property type="entry name" value="Pox_D5"/>
    <property type="match status" value="1"/>
</dbReference>
<dbReference type="InterPro" id="IPR036388">
    <property type="entry name" value="WH-like_DNA-bd_sf"/>
</dbReference>
<keyword evidence="2" id="KW-0378">Hydrolase</keyword>
<keyword evidence="7" id="KW-1185">Reference proteome</keyword>
<comment type="caution">
    <text evidence="6">The sequence shown here is derived from an EMBL/GenBank/DDBJ whole genome shotgun (WGS) entry which is preliminary data.</text>
</comment>
<dbReference type="InterPro" id="IPR006500">
    <property type="entry name" value="Helicase_put_C_phage/plasmid"/>
</dbReference>
<dbReference type="PANTHER" id="PTHR35372:SF2">
    <property type="entry name" value="SF3 HELICASE DOMAIN-CONTAINING PROTEIN"/>
    <property type="match status" value="1"/>
</dbReference>
<keyword evidence="1" id="KW-0547">Nucleotide-binding</keyword>
<protein>
    <submittedName>
        <fullName evidence="6">DNA primase</fullName>
    </submittedName>
</protein>
<name>A0A328C3C7_9PAST</name>
<dbReference type="Gene3D" id="3.40.50.300">
    <property type="entry name" value="P-loop containing nucleotide triphosphate hydrolases"/>
    <property type="match status" value="1"/>
</dbReference>
<dbReference type="SUPFAM" id="SSF46785">
    <property type="entry name" value="Winged helix' DNA-binding domain"/>
    <property type="match status" value="1"/>
</dbReference>
<dbReference type="InterPro" id="IPR045455">
    <property type="entry name" value="NrS-1_pol-like_helicase"/>
</dbReference>
<dbReference type="Pfam" id="PF19263">
    <property type="entry name" value="DUF5906"/>
    <property type="match status" value="1"/>
</dbReference>
<feature type="domain" description="SF3 helicase" evidence="5">
    <location>
        <begin position="63"/>
        <end position="216"/>
    </location>
</feature>
<dbReference type="InterPro" id="IPR036390">
    <property type="entry name" value="WH_DNA-bd_sf"/>
</dbReference>
<dbReference type="PROSITE" id="PS51206">
    <property type="entry name" value="SF3_HELICASE_1"/>
    <property type="match status" value="1"/>
</dbReference>
<dbReference type="InterPro" id="IPR051620">
    <property type="entry name" value="ORF904-like_C"/>
</dbReference>
<keyword evidence="4" id="KW-0067">ATP-binding</keyword>
<evidence type="ECO:0000256" key="4">
    <source>
        <dbReference type="ARBA" id="ARBA00022840"/>
    </source>
</evidence>
<dbReference type="SUPFAM" id="SSF52540">
    <property type="entry name" value="P-loop containing nucleoside triphosphate hydrolases"/>
    <property type="match status" value="1"/>
</dbReference>
<dbReference type="GO" id="GO:0016787">
    <property type="term" value="F:hydrolase activity"/>
    <property type="evidence" value="ECO:0007669"/>
    <property type="project" value="UniProtKB-KW"/>
</dbReference>
<dbReference type="GO" id="GO:0004386">
    <property type="term" value="F:helicase activity"/>
    <property type="evidence" value="ECO:0007669"/>
    <property type="project" value="UniProtKB-KW"/>
</dbReference>
<dbReference type="AlphaFoldDB" id="A0A328C3C7"/>
<dbReference type="EMBL" id="PTPX01000002">
    <property type="protein sequence ID" value="RAL19792.1"/>
    <property type="molecule type" value="Genomic_DNA"/>
</dbReference>
<evidence type="ECO:0000259" key="5">
    <source>
        <dbReference type="PROSITE" id="PS51206"/>
    </source>
</evidence>
<accession>A0A328C3C7</accession>
<evidence type="ECO:0000313" key="6">
    <source>
        <dbReference type="EMBL" id="RAL19792.1"/>
    </source>
</evidence>
<dbReference type="OrthoDB" id="784829at2"/>
<dbReference type="Pfam" id="PF08706">
    <property type="entry name" value="D5_N"/>
    <property type="match status" value="1"/>
</dbReference>
<keyword evidence="3" id="KW-0347">Helicase</keyword>
<sequence>MAEPSADFIAFNNGVLNRNTLIFETHNRLNWLKACIPYDYDDRATETPHFNQWLAFVSDGNPNKARNILAALYAILTNRYNWQLFFQATGKGGSGKSVFASIATLLAGEKNTASSKLENLDDERGLAGLENKRLIICPEQSKYGGDSGELKTISGGDTIRVRYNYKDPFDVKIPALIMLVNNQPCSWTERNGGIERRLVNFHFSSVIPEDKRDPDFMGKIVLEIGGIIRKVLSAFSTPQDAKIALEEQKNSQEALEIKIVSDPLTAFFEYFYTSEQANGLFIGTASMNSARIHTHIYPAYLAYTSAFNIRELGLNTFVSSIEQALKQHKNKHEFLKKSTKHGRRTNIHFKDFEQFKADIFS</sequence>
<evidence type="ECO:0000313" key="7">
    <source>
        <dbReference type="Proteomes" id="UP000248689"/>
    </source>
</evidence>
<reference evidence="7" key="1">
    <citation type="submission" date="2018-02" db="EMBL/GenBank/DDBJ databases">
        <title>Glaesserella australis sp. nov., isolated from the lungs of pigs.</title>
        <authorList>
            <person name="Turni C."/>
            <person name="Christensen H."/>
        </authorList>
    </citation>
    <scope>NUCLEOTIDE SEQUENCE [LARGE SCALE GENOMIC DNA]</scope>
    <source>
        <strain evidence="7">HS4635</strain>
    </source>
</reference>
<dbReference type="InterPro" id="IPR014818">
    <property type="entry name" value="Phage/plasmid_primase_P4_C"/>
</dbReference>
<dbReference type="InterPro" id="IPR004968">
    <property type="entry name" value="DNA_primase/NTPase_C"/>
</dbReference>
<dbReference type="InterPro" id="IPR014015">
    <property type="entry name" value="Helicase_SF3_DNA-vir"/>
</dbReference>
<dbReference type="Gene3D" id="1.10.10.10">
    <property type="entry name" value="Winged helix-like DNA-binding domain superfamily/Winged helix DNA-binding domain"/>
    <property type="match status" value="1"/>
</dbReference>
<dbReference type="NCBIfam" id="TIGR01613">
    <property type="entry name" value="primase_Cterm"/>
    <property type="match status" value="1"/>
</dbReference>
<dbReference type="GO" id="GO:0005524">
    <property type="term" value="F:ATP binding"/>
    <property type="evidence" value="ECO:0007669"/>
    <property type="project" value="UniProtKB-KW"/>
</dbReference>
<organism evidence="6 7">
    <name type="scientific">Glaesserella australis</name>
    <dbReference type="NCBI Taxonomy" id="2094024"/>
    <lineage>
        <taxon>Bacteria</taxon>
        <taxon>Pseudomonadati</taxon>
        <taxon>Pseudomonadota</taxon>
        <taxon>Gammaproteobacteria</taxon>
        <taxon>Pasteurellales</taxon>
        <taxon>Pasteurellaceae</taxon>
        <taxon>Glaesserella</taxon>
    </lineage>
</organism>
<proteinExistence type="predicted"/>
<evidence type="ECO:0000256" key="1">
    <source>
        <dbReference type="ARBA" id="ARBA00022741"/>
    </source>
</evidence>